<protein>
    <recommendedName>
        <fullName evidence="12">Dynactin subunit 4</fullName>
    </recommendedName>
</protein>
<evidence type="ECO:0000256" key="9">
    <source>
        <dbReference type="ARBA" id="ARBA00023054"/>
    </source>
</evidence>
<gene>
    <name evidence="15" type="ORF">BCR35DRAFT_273720</name>
</gene>
<dbReference type="InterPro" id="IPR008603">
    <property type="entry name" value="DCTN4"/>
</dbReference>
<dbReference type="Pfam" id="PF05502">
    <property type="entry name" value="Dynactin_p62"/>
    <property type="match status" value="2"/>
</dbReference>
<feature type="compositionally biased region" description="Acidic residues" evidence="14">
    <location>
        <begin position="460"/>
        <end position="478"/>
    </location>
</feature>
<keyword evidence="9" id="KW-0175">Coiled coil</keyword>
<dbReference type="GO" id="GO:0001725">
    <property type="term" value="C:stress fiber"/>
    <property type="evidence" value="ECO:0007669"/>
    <property type="project" value="UniProtKB-SubCell"/>
</dbReference>
<evidence type="ECO:0000256" key="11">
    <source>
        <dbReference type="ARBA" id="ARBA00034776"/>
    </source>
</evidence>
<dbReference type="EMBL" id="MCGR01000001">
    <property type="protein sequence ID" value="ORY92617.1"/>
    <property type="molecule type" value="Genomic_DNA"/>
</dbReference>
<evidence type="ECO:0000313" key="16">
    <source>
        <dbReference type="Proteomes" id="UP000193467"/>
    </source>
</evidence>
<evidence type="ECO:0000313" key="15">
    <source>
        <dbReference type="EMBL" id="ORY92617.1"/>
    </source>
</evidence>
<dbReference type="Proteomes" id="UP000193467">
    <property type="component" value="Unassembled WGS sequence"/>
</dbReference>
<evidence type="ECO:0000256" key="14">
    <source>
        <dbReference type="SAM" id="MobiDB-lite"/>
    </source>
</evidence>
<evidence type="ECO:0000256" key="1">
    <source>
        <dbReference type="ARBA" id="ARBA00004300"/>
    </source>
</evidence>
<comment type="subcellular location">
    <subcellularLocation>
        <location evidence="1">Cytoplasm</location>
        <location evidence="1">Cytoskeleton</location>
        <location evidence="1">Microtubule organizing center</location>
        <location evidence="1">Centrosome</location>
    </subcellularLocation>
    <subcellularLocation>
        <location evidence="2">Cytoplasm</location>
        <location evidence="2">Cytoskeleton</location>
        <location evidence="2">Stress fiber</location>
    </subcellularLocation>
    <subcellularLocation>
        <location evidence="3">Cytoplasm</location>
        <location evidence="3">Myofibril</location>
    </subcellularLocation>
</comment>
<dbReference type="PANTHER" id="PTHR13034">
    <property type="entry name" value="DYNACTIN P62 SUBUNIT"/>
    <property type="match status" value="1"/>
</dbReference>
<evidence type="ECO:0000256" key="8">
    <source>
        <dbReference type="ARBA" id="ARBA00022990"/>
    </source>
</evidence>
<feature type="region of interest" description="Disordered" evidence="14">
    <location>
        <begin position="460"/>
        <end position="491"/>
    </location>
</feature>
<organism evidence="15 16">
    <name type="scientific">Leucosporidium creatinivorum</name>
    <dbReference type="NCBI Taxonomy" id="106004"/>
    <lineage>
        <taxon>Eukaryota</taxon>
        <taxon>Fungi</taxon>
        <taxon>Dikarya</taxon>
        <taxon>Basidiomycota</taxon>
        <taxon>Pucciniomycotina</taxon>
        <taxon>Microbotryomycetes</taxon>
        <taxon>Leucosporidiales</taxon>
        <taxon>Leucosporidium</taxon>
    </lineage>
</organism>
<comment type="similarity">
    <text evidence="11">Belongs to the dynactin subunit 4 family.</text>
</comment>
<evidence type="ECO:0000256" key="3">
    <source>
        <dbReference type="ARBA" id="ARBA00004657"/>
    </source>
</evidence>
<keyword evidence="16" id="KW-1185">Reference proteome</keyword>
<dbReference type="AlphaFoldDB" id="A0A1Y2G5I4"/>
<evidence type="ECO:0000256" key="12">
    <source>
        <dbReference type="ARBA" id="ARBA00034864"/>
    </source>
</evidence>
<keyword evidence="8" id="KW-0007">Acetylation</keyword>
<proteinExistence type="inferred from homology"/>
<name>A0A1Y2G5I4_9BASI</name>
<dbReference type="PANTHER" id="PTHR13034:SF2">
    <property type="entry name" value="DYNACTIN SUBUNIT 4"/>
    <property type="match status" value="1"/>
</dbReference>
<evidence type="ECO:0000256" key="5">
    <source>
        <dbReference type="ARBA" id="ARBA00022499"/>
    </source>
</evidence>
<evidence type="ECO:0000256" key="7">
    <source>
        <dbReference type="ARBA" id="ARBA00022843"/>
    </source>
</evidence>
<keyword evidence="6" id="KW-0597">Phosphoprotein</keyword>
<comment type="subunit">
    <text evidence="13">Subunit of dynactin, a multiprotein complex part of a tripartite complex with dynein and a adapter, such as BICDL1, BICD2 or HOOK3. The dynactin complex is built around ACTR1A/ACTB filament and consists of an actin-related filament composed of a shoulder domain, a pointed end and a barbed end. Its length is defined by its flexible shoulder domain. The soulder is composed of 2 DCTN1 subunits, 4 DCTN2 and 2 DCTN3. The 4 DCNT2 (via N-terminus) bind the ACTR1A filament and act as molecular rulers to determine the length. The pointed end is important for binding dynein-dynactin cargo adapters. Consists of 4 subunits: ACTR10, DCNT4, DCTN5 and DCTN6. The barbed end is composed of a CAPZA1:CAPZB heterodimers, which binds ACTR1A/ACTB filament and dynactin and stabilizes dynactin. Interacts with ATP7B, but not ATP7A, in a copper-dependent manner. Interacts with ANK2; this interaction is required for localization at costameres. Interacts with N4BP2L1.</text>
</comment>
<comment type="caution">
    <text evidence="15">The sequence shown here is derived from an EMBL/GenBank/DDBJ whole genome shotgun (WGS) entry which is preliminary data.</text>
</comment>
<evidence type="ECO:0000256" key="4">
    <source>
        <dbReference type="ARBA" id="ARBA00022490"/>
    </source>
</evidence>
<dbReference type="STRING" id="106004.A0A1Y2G5I4"/>
<dbReference type="InParanoid" id="A0A1Y2G5I4"/>
<keyword evidence="5" id="KW-1017">Isopeptide bond</keyword>
<keyword evidence="10" id="KW-0206">Cytoskeleton</keyword>
<dbReference type="OrthoDB" id="283815at2759"/>
<sequence>MANSTASSSQVLVHCPCLNALSISRPPPSEPPLSTYKHHDLSSLLFCEECDAIRCDTCVSCEIACFYCPNCLFEVPSASVRGEKNRCARNCFQCPQCTHTLSVVASDPDPSTPLSSAAASAGQPPYYLSCSYCRWDSKEVGIVFEKPTGLALQLQKSEEAAPEIVEFDHVKDHLEPFLRRGQAHAPHATTSAATSAASASLSSSSFLKDMPGLGQRYGSLFGLSSRARGGEAQGARDELEKYEALFPAGGLAASAKGKEKGKDVDLDAEHVRAMREMREMEDVASLDKRWTSSWKQPLLANDLKPLRTPLQAKRSKRCPECKHILIKPEQKASSIRFKIKLVASNYLPSIELYRRPPATIGSRLSAIAAGTASGMRRTPRTAIGRSMNDAGGVEEEPLRPGRTYTFELSFTNPLYEPISVRTQVARPIAQGGVEGAPAPFAVSSPTMSFPISAYAEEWEYEDDDDGGRDGGEDDDLEGGDGSASPFKKKRGSKYGAGIVERKMNRTTVALEVAVGRDTVGPIRANMLVTFVYQSEDSAAPPSPTKSPVKGGGHKDDQKSFSFWTLLPLGTVTPRAEPRRSMAVSSSSG</sequence>
<dbReference type="GO" id="GO:0005869">
    <property type="term" value="C:dynactin complex"/>
    <property type="evidence" value="ECO:0007669"/>
    <property type="project" value="InterPro"/>
</dbReference>
<keyword evidence="7" id="KW-0832">Ubl conjugation</keyword>
<evidence type="ECO:0000256" key="10">
    <source>
        <dbReference type="ARBA" id="ARBA00023212"/>
    </source>
</evidence>
<feature type="region of interest" description="Disordered" evidence="14">
    <location>
        <begin position="535"/>
        <end position="556"/>
    </location>
</feature>
<evidence type="ECO:0000256" key="13">
    <source>
        <dbReference type="ARBA" id="ARBA00093507"/>
    </source>
</evidence>
<accession>A0A1Y2G5I4</accession>
<keyword evidence="4" id="KW-0963">Cytoplasm</keyword>
<evidence type="ECO:0000256" key="2">
    <source>
        <dbReference type="ARBA" id="ARBA00004529"/>
    </source>
</evidence>
<reference evidence="15 16" key="1">
    <citation type="submission" date="2016-07" db="EMBL/GenBank/DDBJ databases">
        <title>Pervasive Adenine N6-methylation of Active Genes in Fungi.</title>
        <authorList>
            <consortium name="DOE Joint Genome Institute"/>
            <person name="Mondo S.J."/>
            <person name="Dannebaum R.O."/>
            <person name="Kuo R.C."/>
            <person name="Labutti K."/>
            <person name="Haridas S."/>
            <person name="Kuo A."/>
            <person name="Salamov A."/>
            <person name="Ahrendt S.R."/>
            <person name="Lipzen A."/>
            <person name="Sullivan W."/>
            <person name="Andreopoulos W.B."/>
            <person name="Clum A."/>
            <person name="Lindquist E."/>
            <person name="Daum C."/>
            <person name="Ramamoorthy G.K."/>
            <person name="Gryganskyi A."/>
            <person name="Culley D."/>
            <person name="Magnuson J.K."/>
            <person name="James T.Y."/>
            <person name="O'Malley M.A."/>
            <person name="Stajich J.E."/>
            <person name="Spatafora J.W."/>
            <person name="Visel A."/>
            <person name="Grigoriev I.V."/>
        </authorList>
    </citation>
    <scope>NUCLEOTIDE SEQUENCE [LARGE SCALE GENOMIC DNA]</scope>
    <source>
        <strain evidence="15 16">62-1032</strain>
    </source>
</reference>
<evidence type="ECO:0000256" key="6">
    <source>
        <dbReference type="ARBA" id="ARBA00022553"/>
    </source>
</evidence>